<keyword evidence="5 7" id="KW-1133">Transmembrane helix</keyword>
<dbReference type="Pfam" id="PF00999">
    <property type="entry name" value="Na_H_Exchanger"/>
    <property type="match status" value="1"/>
</dbReference>
<feature type="transmembrane region" description="Helical" evidence="7">
    <location>
        <begin position="354"/>
        <end position="373"/>
    </location>
</feature>
<comment type="subcellular location">
    <subcellularLocation>
        <location evidence="1">Membrane</location>
        <topology evidence="1">Multi-pass membrane protein</topology>
    </subcellularLocation>
</comment>
<feature type="transmembrane region" description="Helical" evidence="7">
    <location>
        <begin position="150"/>
        <end position="168"/>
    </location>
</feature>
<accession>A0ABS6UCJ2</accession>
<name>A0ABS6UCJ2_9PSEU</name>
<evidence type="ECO:0000256" key="5">
    <source>
        <dbReference type="ARBA" id="ARBA00022989"/>
    </source>
</evidence>
<evidence type="ECO:0000256" key="1">
    <source>
        <dbReference type="ARBA" id="ARBA00004141"/>
    </source>
</evidence>
<feature type="transmembrane region" description="Helical" evidence="7">
    <location>
        <begin position="92"/>
        <end position="113"/>
    </location>
</feature>
<feature type="transmembrane region" description="Helical" evidence="7">
    <location>
        <begin position="33"/>
        <end position="54"/>
    </location>
</feature>
<protein>
    <submittedName>
        <fullName evidence="9">Cation:proton antiporter</fullName>
    </submittedName>
</protein>
<dbReference type="EMBL" id="JADQDF010000001">
    <property type="protein sequence ID" value="MBW0129584.1"/>
    <property type="molecule type" value="Genomic_DNA"/>
</dbReference>
<feature type="transmembrane region" description="Helical" evidence="7">
    <location>
        <begin position="325"/>
        <end position="348"/>
    </location>
</feature>
<dbReference type="Proteomes" id="UP000694300">
    <property type="component" value="Unassembled WGS sequence"/>
</dbReference>
<dbReference type="InterPro" id="IPR006153">
    <property type="entry name" value="Cation/H_exchanger_TM"/>
</dbReference>
<feature type="transmembrane region" description="Helical" evidence="7">
    <location>
        <begin position="218"/>
        <end position="234"/>
    </location>
</feature>
<evidence type="ECO:0000256" key="7">
    <source>
        <dbReference type="SAM" id="Phobius"/>
    </source>
</evidence>
<evidence type="ECO:0000313" key="10">
    <source>
        <dbReference type="Proteomes" id="UP000694300"/>
    </source>
</evidence>
<keyword evidence="6 7" id="KW-0472">Membrane</keyword>
<evidence type="ECO:0000256" key="4">
    <source>
        <dbReference type="ARBA" id="ARBA00022692"/>
    </source>
</evidence>
<evidence type="ECO:0000313" key="9">
    <source>
        <dbReference type="EMBL" id="MBW0129584.1"/>
    </source>
</evidence>
<feature type="transmembrane region" description="Helical" evidence="7">
    <location>
        <begin position="293"/>
        <end position="313"/>
    </location>
</feature>
<comment type="similarity">
    <text evidence="2">Belongs to the monovalent cation:proton antiporter 2 (CPA2) transporter (TC 2.A.37) family.</text>
</comment>
<reference evidence="9 10" key="1">
    <citation type="submission" date="2020-11" db="EMBL/GenBank/DDBJ databases">
        <title>Pseudonocardia abyssalis sp. nov. and Pseudonocardia oceani sp. nov., description and phylogenomic analysis of two novel actinomycetes isolated from the deep Southern Ocean.</title>
        <authorList>
            <person name="Parra J."/>
        </authorList>
    </citation>
    <scope>NUCLEOTIDE SEQUENCE [LARGE SCALE GENOMIC DNA]</scope>
    <source>
        <strain evidence="10">KRD185</strain>
    </source>
</reference>
<feature type="transmembrane region" description="Helical" evidence="7">
    <location>
        <begin position="60"/>
        <end position="80"/>
    </location>
</feature>
<evidence type="ECO:0000259" key="8">
    <source>
        <dbReference type="Pfam" id="PF00999"/>
    </source>
</evidence>
<dbReference type="PANTHER" id="PTHR42751:SF6">
    <property type="entry name" value="CONSERVED INTEGRAL MEMBRANE TRANSPORT PROTEIN-RELATED"/>
    <property type="match status" value="1"/>
</dbReference>
<keyword evidence="3" id="KW-0813">Transport</keyword>
<evidence type="ECO:0000256" key="2">
    <source>
        <dbReference type="ARBA" id="ARBA00005551"/>
    </source>
</evidence>
<dbReference type="PANTHER" id="PTHR42751">
    <property type="entry name" value="SODIUM/HYDROGEN EXCHANGER FAMILY/TRKA DOMAIN PROTEIN"/>
    <property type="match status" value="1"/>
</dbReference>
<evidence type="ECO:0000256" key="3">
    <source>
        <dbReference type="ARBA" id="ARBA00022448"/>
    </source>
</evidence>
<keyword evidence="4 7" id="KW-0812">Transmembrane</keyword>
<feature type="transmembrane region" description="Helical" evidence="7">
    <location>
        <begin position="174"/>
        <end position="198"/>
    </location>
</feature>
<gene>
    <name evidence="9" type="ORF">I4I82_18140</name>
</gene>
<feature type="domain" description="Cation/H+ exchanger transmembrane" evidence="8">
    <location>
        <begin position="21"/>
        <end position="371"/>
    </location>
</feature>
<comment type="caution">
    <text evidence="9">The sequence shown here is derived from an EMBL/GenBank/DDBJ whole genome shotgun (WGS) entry which is preliminary data.</text>
</comment>
<evidence type="ECO:0000256" key="6">
    <source>
        <dbReference type="ARBA" id="ARBA00023136"/>
    </source>
</evidence>
<sequence length="397" mass="40227">MEGTALELLELGAVFFGLGLLGRLAGRIGLSPIPLYLIGGLAFGTGGIIPLGGIEDFTALAGEVGVVLLLLLLGLEYSAAELVTGLKRSWTAGLLDIVLNAAPGVAVALVLGWGPVGALVLGGVTYISSSGIVAKVLSDLGRLGNRETPVVLSILVFEDLVMAVYLPILTAVLIGVSLIGGITAVGVSVAVLAVVLLVALKYGRYVSALVDSPDREVFLLKVLGLALLVAGFAQAMQVSAAVGAFLLGIAISGSTAENATRLLEPLRDLFAAVFFVVFGLNTDPASIPPMLGWAVVLAVSTTATKLATGWWAARRQGIGPLGRARAGAALVARGEFSIVIAGLAVSYAAVDGRLAALATTYVLLMAVIGPVAARVVEPLARRVVVPGRTAAVPTAGA</sequence>
<organism evidence="9 10">
    <name type="scientific">Pseudonocardia oceani</name>
    <dbReference type="NCBI Taxonomy" id="2792013"/>
    <lineage>
        <taxon>Bacteria</taxon>
        <taxon>Bacillati</taxon>
        <taxon>Actinomycetota</taxon>
        <taxon>Actinomycetes</taxon>
        <taxon>Pseudonocardiales</taxon>
        <taxon>Pseudonocardiaceae</taxon>
        <taxon>Pseudonocardia</taxon>
    </lineage>
</organism>
<feature type="transmembrane region" description="Helical" evidence="7">
    <location>
        <begin position="119"/>
        <end position="138"/>
    </location>
</feature>
<feature type="transmembrane region" description="Helical" evidence="7">
    <location>
        <begin position="6"/>
        <end position="26"/>
    </location>
</feature>
<proteinExistence type="inferred from homology"/>
<keyword evidence="10" id="KW-1185">Reference proteome</keyword>
<dbReference type="RefSeq" id="WP_218595895.1">
    <property type="nucleotide sequence ID" value="NZ_JADQDF010000001.1"/>
</dbReference>